<name>A0ABZ2F1L7_METCP</name>
<evidence type="ECO:0000313" key="2">
    <source>
        <dbReference type="Proteomes" id="UP001359308"/>
    </source>
</evidence>
<keyword evidence="2" id="KW-1185">Reference proteome</keyword>
<dbReference type="InterPro" id="IPR029044">
    <property type="entry name" value="Nucleotide-diphossugar_trans"/>
</dbReference>
<evidence type="ECO:0008006" key="3">
    <source>
        <dbReference type="Google" id="ProtNLM"/>
    </source>
</evidence>
<accession>A0ABZ2F1L7</accession>
<protein>
    <recommendedName>
        <fullName evidence="3">Hemolytic protein HlpA-like protein</fullName>
    </recommendedName>
</protein>
<dbReference type="EMBL" id="CP104311">
    <property type="protein sequence ID" value="WWF01032.1"/>
    <property type="molecule type" value="Genomic_DNA"/>
</dbReference>
<sequence length="318" mass="36717">MYKTRSPVLQIVFNRPNETRAVFQAVSIVQPERLYVAADAPRKNKLGEHEKCAETLSIFEEVDWPCQIFFKVNESNLGSHTSIPQAVDWFFDNEEEGIVLEDDCVPSESFFRYCDELLERYRGNQNVMWINGSNVGYKSSEQDPQYLYSAYAIPWGWASWRTAWLVFGPEYRQSFPNIRLASAMQHGLGNSSLTTWLYWKYIFDYAYSVKNWDFRWQLALWANRGLACTPTVNLVSNIGFGIEGMHGGRCNDPRANIPVEEISGVIEGPEDMVVSTKLDYFLNRNLYKINPLSISKAFLASRIPQLRNAVRKFKRLPT</sequence>
<organism evidence="1 2">
    <name type="scientific">Methylococcus capsulatus</name>
    <dbReference type="NCBI Taxonomy" id="414"/>
    <lineage>
        <taxon>Bacteria</taxon>
        <taxon>Pseudomonadati</taxon>
        <taxon>Pseudomonadota</taxon>
        <taxon>Gammaproteobacteria</taxon>
        <taxon>Methylococcales</taxon>
        <taxon>Methylococcaceae</taxon>
        <taxon>Methylococcus</taxon>
    </lineage>
</organism>
<dbReference type="SUPFAM" id="SSF53448">
    <property type="entry name" value="Nucleotide-diphospho-sugar transferases"/>
    <property type="match status" value="1"/>
</dbReference>
<dbReference type="RefSeq" id="WP_198324323.1">
    <property type="nucleotide sequence ID" value="NZ_CP104311.1"/>
</dbReference>
<gene>
    <name evidence="1" type="ORF">N4J17_11190</name>
</gene>
<dbReference type="Gene3D" id="3.90.550.10">
    <property type="entry name" value="Spore Coat Polysaccharide Biosynthesis Protein SpsA, Chain A"/>
    <property type="match status" value="1"/>
</dbReference>
<proteinExistence type="predicted"/>
<reference evidence="1 2" key="1">
    <citation type="submission" date="2022-09" db="EMBL/GenBank/DDBJ databases">
        <authorList>
            <person name="Giprobiosintez L."/>
        </authorList>
    </citation>
    <scope>NUCLEOTIDE SEQUENCE [LARGE SCALE GENOMIC DNA]</scope>
    <source>
        <strain evidence="2">VKPM-B-12549 (GBS-15)</strain>
    </source>
</reference>
<dbReference type="Proteomes" id="UP001359308">
    <property type="component" value="Chromosome"/>
</dbReference>
<evidence type="ECO:0000313" key="1">
    <source>
        <dbReference type="EMBL" id="WWF01032.1"/>
    </source>
</evidence>